<dbReference type="Pfam" id="PF01535">
    <property type="entry name" value="PPR"/>
    <property type="match status" value="11"/>
</dbReference>
<dbReference type="Pfam" id="PF12854">
    <property type="entry name" value="PPR_1"/>
    <property type="match status" value="1"/>
</dbReference>
<sequence length="895" mass="101362">MRFRRLHSTCSRLLLNEPASHLKAELPRTKLAGGEPPAKSAKVSSSDIVQWNRSITQHMRQGECDSALSLFNSMPAKSSVSWNAMLSGYLLNGKLDLAQKLFDEMPQRDLVSWNIMLSGYIKNKNFRAARILFDQMPVKDVVSWNALLSGYAQNGYVDDARRIFLMMPVKNEISWNGLLATYVQNGRIEEARKLFESKDNWSLVSWNCLLGGYLRKKMLAEAKVLFDKMPVKDQVSWNTIISCYAQSDDFEEARRLFDESPIKDVFTWTSLLSGYVQNRMVDEARRIFDEMPEKNEVSWNAMIAGYVQSKRMDLAREFFEAMPCKNISSWNTMITGYAQIGDITHARSLFDCMPNRDCISWAAIIAGYAQSGNSEEALLMFVQMKRDGGRINRSAFTCVLSTSADIAAFEFGKQIHGRLVKAGYHTGCYVGNALLSMYCKCGSIDEAYDVFEEIAEKDAVSWNTMIIGYARHGFGKQALRQFESMKEVGIRPDDVTMVGVLSACGHTGLIDKGMEHFYSMARDYGIVTNPRHYTCMIDLLGRAGRLDDAQNLMKDMPCEPDAATWGALLGASRIHGNTELGEKAAEMIFRLEPWNAGMYVLLSNLYAASGRWRDVSKMRLKMRDTGVRKMPGYSWVEVQNQIHLFSVGDTMHPDSKRIYAFLEELELLMKQEGYVSATKLVLHDVDEEEKAHMLKYHSEKLAVAFAILNIPSGRAIRVMKNLRVCGDCHTAIKLISKIVGRLIIVRDSNRFHHFSEEWSKAILPEAKPIPAVTEFVAQLQILELLDNAIFTAGYKAVLHIHAIVEECEIVELLQQIDLKKKKPMKKKPLFVKNGAIGLCSVQVNNLICIEKFSNFPQLGRFTLRSEGKEPFCLVSLSCFNLYTTLLFGEFDVYNL</sequence>
<feature type="repeat" description="PPR" evidence="5">
    <location>
        <begin position="326"/>
        <end position="360"/>
    </location>
</feature>
<evidence type="ECO:0000259" key="7">
    <source>
        <dbReference type="Pfam" id="PF22594"/>
    </source>
</evidence>
<dbReference type="InterPro" id="IPR046848">
    <property type="entry name" value="E_motif"/>
</dbReference>
<evidence type="ECO:0000256" key="1">
    <source>
        <dbReference type="ARBA" id="ARBA00006643"/>
    </source>
</evidence>
<evidence type="ECO:0000256" key="4">
    <source>
        <dbReference type="ARBA" id="ARBA00023134"/>
    </source>
</evidence>
<dbReference type="PANTHER" id="PTHR47925:SF175">
    <property type="entry name" value="DYW DOMAIN-CONTAINING PROTEIN"/>
    <property type="match status" value="1"/>
</dbReference>
<feature type="repeat" description="PPR" evidence="5">
    <location>
        <begin position="427"/>
        <end position="457"/>
    </location>
</feature>
<feature type="repeat" description="PPR" evidence="5">
    <location>
        <begin position="264"/>
        <end position="298"/>
    </location>
</feature>
<dbReference type="PANTHER" id="PTHR47925">
    <property type="entry name" value="OS01G0913400 PROTEIN-RELATED"/>
    <property type="match status" value="1"/>
</dbReference>
<dbReference type="Pfam" id="PF22594">
    <property type="entry name" value="GTP-eEF1A_C"/>
    <property type="match status" value="1"/>
</dbReference>
<feature type="repeat" description="PPR" evidence="5">
    <location>
        <begin position="458"/>
        <end position="492"/>
    </location>
</feature>
<gene>
    <name evidence="8" type="ORF">KY290_023790</name>
</gene>
<reference evidence="8 9" key="1">
    <citation type="journal article" date="2021" name="bioRxiv">
        <title>Chromosome-scale and haplotype-resolved genome assembly of a tetraploid potato cultivar.</title>
        <authorList>
            <person name="Sun H."/>
            <person name="Jiao W.-B."/>
            <person name="Krause K."/>
            <person name="Campoy J.A."/>
            <person name="Goel M."/>
            <person name="Folz-Donahue K."/>
            <person name="Kukat C."/>
            <person name="Huettel B."/>
            <person name="Schneeberger K."/>
        </authorList>
    </citation>
    <scope>NUCLEOTIDE SEQUENCE [LARGE SCALE GENOMIC DNA]</scope>
    <source>
        <strain evidence="8">SolTubOtavaFocal</strain>
        <tissue evidence="8">Leaves</tissue>
    </source>
</reference>
<dbReference type="Gene3D" id="1.25.40.10">
    <property type="entry name" value="Tetratricopeptide repeat domain"/>
    <property type="match status" value="7"/>
</dbReference>
<dbReference type="InterPro" id="IPR011990">
    <property type="entry name" value="TPR-like_helical_dom_sf"/>
</dbReference>
<dbReference type="PROSITE" id="PS51375">
    <property type="entry name" value="PPR"/>
    <property type="match status" value="9"/>
</dbReference>
<feature type="repeat" description="PPR" evidence="5">
    <location>
        <begin position="529"/>
        <end position="559"/>
    </location>
</feature>
<accession>A0ABQ7US25</accession>
<evidence type="ECO:0000259" key="6">
    <source>
        <dbReference type="Pfam" id="PF14432"/>
    </source>
</evidence>
<feature type="repeat" description="PPR" evidence="5">
    <location>
        <begin position="140"/>
        <end position="174"/>
    </location>
</feature>
<dbReference type="SUPFAM" id="SSF50465">
    <property type="entry name" value="EF-Tu/eEF-1alpha/eIF2-gamma C-terminal domain"/>
    <property type="match status" value="1"/>
</dbReference>
<name>A0ABQ7US25_SOLTU</name>
<dbReference type="SUPFAM" id="SSF48452">
    <property type="entry name" value="TPR-like"/>
    <property type="match status" value="1"/>
</dbReference>
<keyword evidence="2" id="KW-0677">Repeat</keyword>
<dbReference type="Pfam" id="PF13041">
    <property type="entry name" value="PPR_2"/>
    <property type="match status" value="1"/>
</dbReference>
<dbReference type="Gene3D" id="2.40.30.10">
    <property type="entry name" value="Translation factors"/>
    <property type="match status" value="1"/>
</dbReference>
<dbReference type="InterPro" id="IPR032867">
    <property type="entry name" value="DYW_dom"/>
</dbReference>
<evidence type="ECO:0000313" key="8">
    <source>
        <dbReference type="EMBL" id="KAH0753520.1"/>
    </source>
</evidence>
<feature type="repeat" description="PPR" evidence="5">
    <location>
        <begin position="233"/>
        <end position="263"/>
    </location>
</feature>
<feature type="domain" description="GTP-eEF1A C-terminal" evidence="7">
    <location>
        <begin position="774"/>
        <end position="868"/>
    </location>
</feature>
<protein>
    <recommendedName>
        <fullName evidence="10">Pentatricopeptide repeat-containing protein</fullName>
    </recommendedName>
</protein>
<dbReference type="CDD" id="cd03704">
    <property type="entry name" value="eRF3_C_III"/>
    <property type="match status" value="1"/>
</dbReference>
<feature type="repeat" description="PPR" evidence="5">
    <location>
        <begin position="202"/>
        <end position="232"/>
    </location>
</feature>
<feature type="repeat" description="PPR" evidence="5">
    <location>
        <begin position="78"/>
        <end position="112"/>
    </location>
</feature>
<dbReference type="EMBL" id="JAIVGD010000018">
    <property type="protein sequence ID" value="KAH0753520.1"/>
    <property type="molecule type" value="Genomic_DNA"/>
</dbReference>
<feature type="domain" description="DYW" evidence="6">
    <location>
        <begin position="673"/>
        <end position="756"/>
    </location>
</feature>
<dbReference type="InterPro" id="IPR054696">
    <property type="entry name" value="GTP-eEF1A_C"/>
</dbReference>
<dbReference type="InterPro" id="IPR009001">
    <property type="entry name" value="Transl_elong_EF1A/Init_IF2_C"/>
</dbReference>
<dbReference type="Pfam" id="PF20431">
    <property type="entry name" value="E_motif"/>
    <property type="match status" value="1"/>
</dbReference>
<evidence type="ECO:0008006" key="10">
    <source>
        <dbReference type="Google" id="ProtNLM"/>
    </source>
</evidence>
<keyword evidence="3" id="KW-0547">Nucleotide-binding</keyword>
<keyword evidence="9" id="KW-1185">Reference proteome</keyword>
<dbReference type="NCBIfam" id="TIGR00756">
    <property type="entry name" value="PPR"/>
    <property type="match status" value="12"/>
</dbReference>
<dbReference type="InterPro" id="IPR002885">
    <property type="entry name" value="PPR_rpt"/>
</dbReference>
<dbReference type="Proteomes" id="UP000826656">
    <property type="component" value="Unassembled WGS sequence"/>
</dbReference>
<comment type="similarity">
    <text evidence="1">Belongs to the PPR family. PCMP-H subfamily.</text>
</comment>
<dbReference type="Pfam" id="PF14432">
    <property type="entry name" value="DYW_deaminase"/>
    <property type="match status" value="1"/>
</dbReference>
<evidence type="ECO:0000313" key="9">
    <source>
        <dbReference type="Proteomes" id="UP000826656"/>
    </source>
</evidence>
<evidence type="ECO:0000256" key="3">
    <source>
        <dbReference type="ARBA" id="ARBA00022741"/>
    </source>
</evidence>
<comment type="caution">
    <text evidence="8">The sequence shown here is derived from an EMBL/GenBank/DDBJ whole genome shotgun (WGS) entry which is preliminary data.</text>
</comment>
<keyword evidence="4" id="KW-0342">GTP-binding</keyword>
<proteinExistence type="inferred from homology"/>
<evidence type="ECO:0000256" key="5">
    <source>
        <dbReference type="PROSITE-ProRule" id="PRU00708"/>
    </source>
</evidence>
<evidence type="ECO:0000256" key="2">
    <source>
        <dbReference type="ARBA" id="ARBA00022737"/>
    </source>
</evidence>
<organism evidence="8 9">
    <name type="scientific">Solanum tuberosum</name>
    <name type="common">Potato</name>
    <dbReference type="NCBI Taxonomy" id="4113"/>
    <lineage>
        <taxon>Eukaryota</taxon>
        <taxon>Viridiplantae</taxon>
        <taxon>Streptophyta</taxon>
        <taxon>Embryophyta</taxon>
        <taxon>Tracheophyta</taxon>
        <taxon>Spermatophyta</taxon>
        <taxon>Magnoliopsida</taxon>
        <taxon>eudicotyledons</taxon>
        <taxon>Gunneridae</taxon>
        <taxon>Pentapetalae</taxon>
        <taxon>asterids</taxon>
        <taxon>lamiids</taxon>
        <taxon>Solanales</taxon>
        <taxon>Solanaceae</taxon>
        <taxon>Solanoideae</taxon>
        <taxon>Solaneae</taxon>
        <taxon>Solanum</taxon>
    </lineage>
</organism>